<dbReference type="EMBL" id="FOHQ01000001">
    <property type="protein sequence ID" value="SES70300.1"/>
    <property type="molecule type" value="Genomic_DNA"/>
</dbReference>
<dbReference type="PANTHER" id="PTHR30535:SF34">
    <property type="entry name" value="MOLYBDATE-BINDING PROTEIN MOLA"/>
    <property type="match status" value="1"/>
</dbReference>
<sequence length="406" mass="45632">MMKHLVLVAILLAVIAAGCISDRSSPNDEQAFGSEVNIDSNIVKEGDLFPEKVEVEYSSRFSVEYYDSYKVVTVNQPWRGAEESLVYLLVQRGTSIPDGYEEATVFEIPVEGIVTISTTYLPHLEILGVTDHLKGHKDIRYVNSPYVLEMVEDGSVVEVGGADSINLEVIMDIDPDVVMTYATGNPAYDVHPKLEEVGLDVVINADYMEEHPLGRTEWVKFTSLFFNKEHEANLYFDEVVTEYEYISSLADQVEDKPTVFSGVSWQGTWYTPGGKSYAARLMEDAGASYLWSEDNSSGSMTLGFESVYDRSLDADYWIDTGIWSSLDEAKADDERYFDFVAAKSGNVYNNNRRVNEWGGNDYHESGIVHPEDILADMVKIFHPELLPEHEFVYYQQLAPLTGGTQN</sequence>
<feature type="domain" description="Fe/B12 periplasmic-binding" evidence="1">
    <location>
        <begin position="112"/>
        <end position="385"/>
    </location>
</feature>
<reference evidence="3" key="1">
    <citation type="submission" date="2016-10" db="EMBL/GenBank/DDBJ databases">
        <authorList>
            <person name="Varghese N."/>
            <person name="Submissions S."/>
        </authorList>
    </citation>
    <scope>NUCLEOTIDE SEQUENCE [LARGE SCALE GENOMIC DNA]</scope>
    <source>
        <strain evidence="3">SLH 33</strain>
    </source>
</reference>
<dbReference type="Pfam" id="PF01497">
    <property type="entry name" value="Peripla_BP_2"/>
    <property type="match status" value="1"/>
</dbReference>
<dbReference type="AlphaFoldDB" id="A0A1H9YP86"/>
<dbReference type="PANTHER" id="PTHR30535">
    <property type="entry name" value="VITAMIN B12-BINDING PROTEIN"/>
    <property type="match status" value="1"/>
</dbReference>
<dbReference type="PROSITE" id="PS50983">
    <property type="entry name" value="FE_B12_PBP"/>
    <property type="match status" value="1"/>
</dbReference>
<dbReference type="GO" id="GO:0071281">
    <property type="term" value="P:cellular response to iron ion"/>
    <property type="evidence" value="ECO:0007669"/>
    <property type="project" value="TreeGrafter"/>
</dbReference>
<gene>
    <name evidence="2" type="ORF">SAMN04488587_0685</name>
</gene>
<proteinExistence type="predicted"/>
<dbReference type="STRING" id="1353158.SAMN04488587_0685"/>
<name>A0A1H9YP86_9EURY</name>
<accession>A0A1H9YP86</accession>
<organism evidence="2 3">
    <name type="scientific">Methanococcoides vulcani</name>
    <dbReference type="NCBI Taxonomy" id="1353158"/>
    <lineage>
        <taxon>Archaea</taxon>
        <taxon>Methanobacteriati</taxon>
        <taxon>Methanobacteriota</taxon>
        <taxon>Stenosarchaea group</taxon>
        <taxon>Methanomicrobia</taxon>
        <taxon>Methanosarcinales</taxon>
        <taxon>Methanosarcinaceae</taxon>
        <taxon>Methanococcoides</taxon>
    </lineage>
</organism>
<dbReference type="InterPro" id="IPR002491">
    <property type="entry name" value="ABC_transptr_periplasmic_BD"/>
</dbReference>
<dbReference type="CDD" id="cd01141">
    <property type="entry name" value="TroA_d"/>
    <property type="match status" value="1"/>
</dbReference>
<evidence type="ECO:0000313" key="2">
    <source>
        <dbReference type="EMBL" id="SES70300.1"/>
    </source>
</evidence>
<protein>
    <submittedName>
        <fullName evidence="2">Iron complex transport system substrate-binding protein</fullName>
    </submittedName>
</protein>
<evidence type="ECO:0000259" key="1">
    <source>
        <dbReference type="PROSITE" id="PS50983"/>
    </source>
</evidence>
<dbReference type="SUPFAM" id="SSF53807">
    <property type="entry name" value="Helical backbone' metal receptor"/>
    <property type="match status" value="1"/>
</dbReference>
<evidence type="ECO:0000313" key="3">
    <source>
        <dbReference type="Proteomes" id="UP000243338"/>
    </source>
</evidence>
<dbReference type="Gene3D" id="3.40.50.1980">
    <property type="entry name" value="Nitrogenase molybdenum iron protein domain"/>
    <property type="match status" value="2"/>
</dbReference>
<dbReference type="OrthoDB" id="24039at2157"/>
<dbReference type="InterPro" id="IPR050902">
    <property type="entry name" value="ABC_Transporter_SBP"/>
</dbReference>
<keyword evidence="3" id="KW-1185">Reference proteome</keyword>
<dbReference type="PROSITE" id="PS51257">
    <property type="entry name" value="PROKAR_LIPOPROTEIN"/>
    <property type="match status" value="1"/>
</dbReference>
<dbReference type="Proteomes" id="UP000243338">
    <property type="component" value="Unassembled WGS sequence"/>
</dbReference>
<dbReference type="RefSeq" id="WP_091688937.1">
    <property type="nucleotide sequence ID" value="NZ_CAAGSJ010000003.1"/>
</dbReference>